<gene>
    <name evidence="2" type="ORF">LTR82_004987</name>
</gene>
<feature type="domain" description="Heterokaryon incompatibility" evidence="1">
    <location>
        <begin position="100"/>
        <end position="248"/>
    </location>
</feature>
<evidence type="ECO:0000259" key="1">
    <source>
        <dbReference type="Pfam" id="PF06985"/>
    </source>
</evidence>
<evidence type="ECO:0000313" key="3">
    <source>
        <dbReference type="Proteomes" id="UP001168146"/>
    </source>
</evidence>
<organism evidence="2 3">
    <name type="scientific">Friedmanniomyces endolithicus</name>
    <dbReference type="NCBI Taxonomy" id="329885"/>
    <lineage>
        <taxon>Eukaryota</taxon>
        <taxon>Fungi</taxon>
        <taxon>Dikarya</taxon>
        <taxon>Ascomycota</taxon>
        <taxon>Pezizomycotina</taxon>
        <taxon>Dothideomycetes</taxon>
        <taxon>Dothideomycetidae</taxon>
        <taxon>Mycosphaerellales</taxon>
        <taxon>Teratosphaeriaceae</taxon>
        <taxon>Friedmanniomyces</taxon>
    </lineage>
</organism>
<name>A0AAN6JBM2_9PEZI</name>
<accession>A0AAN6JBM2</accession>
<evidence type="ECO:0000313" key="2">
    <source>
        <dbReference type="EMBL" id="KAK0323867.1"/>
    </source>
</evidence>
<dbReference type="AlphaFoldDB" id="A0AAN6JBM2"/>
<sequence>MGSREVEFYTVRDVVHVFANGFIPPISSTKSNTFLILSSSEESIRSPPQIHEDTPDFRYGLLQSTKTGIRLAQILPGSGNKGIAIKLIDSHVTGRDRTTYDALSYTWGDGARTKFIICNGRRLAVTSTLLEALQRFRDRSRVVTLWSDQICICQERVKERNNQVQMMGEIYRSARKVVVWLGEHYNDSKAGMQLADQLRNILRYRHFDDLRFCDLDAYGLPGRGHKKWKALAAVLRRPWFWRTWVVQEVVLNPNVEIVLGANMLTWEDLEGIVALLEGPIPKIWQVDQVFSIAELPFSRINRIRLRHRRLITSPTTPALPSTTFTTAWTEEPRILLEDDQADDPELLDLLLMSRGLGTTDPRDKVYALLGLGKHDIVPDYQTSPEDVFLEFAQHQIGSVTDIRSRKEQLGVEMGVNEREVRRAMVMLSCAGRQNQQRKLPSWVPDWTVNLGSRPLIFGLGKRYSAGGSKLGMLDYDFDVGLQLSGILLDTVHHVGSVLLDLDVPGDPHTLITEWWREAQQIAFERIARSPGSTLYLDAFEAMRRRLQLCKHGYYLDENRMQRRNSFLDDADLVPDAAHNVVQTLTLGPTRGRNMFASSTGYLGLVPHGTREGDVVFVVRGADVPYVLRQYEGGYELIGEAYVQGIMEGEGLGMSGLLTQDIVLR</sequence>
<dbReference type="PANTHER" id="PTHR24148:SF64">
    <property type="entry name" value="HETEROKARYON INCOMPATIBILITY DOMAIN-CONTAINING PROTEIN"/>
    <property type="match status" value="1"/>
</dbReference>
<dbReference type="PANTHER" id="PTHR24148">
    <property type="entry name" value="ANKYRIN REPEAT DOMAIN-CONTAINING PROTEIN 39 HOMOLOG-RELATED"/>
    <property type="match status" value="1"/>
</dbReference>
<proteinExistence type="predicted"/>
<dbReference type="Proteomes" id="UP001168146">
    <property type="component" value="Unassembled WGS sequence"/>
</dbReference>
<dbReference type="Pfam" id="PF26639">
    <property type="entry name" value="Het-6_barrel"/>
    <property type="match status" value="1"/>
</dbReference>
<dbReference type="Pfam" id="PF06985">
    <property type="entry name" value="HET"/>
    <property type="match status" value="1"/>
</dbReference>
<dbReference type="InterPro" id="IPR052895">
    <property type="entry name" value="HetReg/Transcr_Mod"/>
</dbReference>
<dbReference type="InterPro" id="IPR010730">
    <property type="entry name" value="HET"/>
</dbReference>
<protein>
    <recommendedName>
        <fullName evidence="1">Heterokaryon incompatibility domain-containing protein</fullName>
    </recommendedName>
</protein>
<reference evidence="2" key="1">
    <citation type="submission" date="2021-12" db="EMBL/GenBank/DDBJ databases">
        <title>Black yeast isolated from Biological Soil Crust.</title>
        <authorList>
            <person name="Kurbessoian T."/>
        </authorList>
    </citation>
    <scope>NUCLEOTIDE SEQUENCE</scope>
    <source>
        <strain evidence="2">CCFEE 5208</strain>
    </source>
</reference>
<comment type="caution">
    <text evidence="2">The sequence shown here is derived from an EMBL/GenBank/DDBJ whole genome shotgun (WGS) entry which is preliminary data.</text>
</comment>
<dbReference type="EMBL" id="JASUXU010000011">
    <property type="protein sequence ID" value="KAK0323867.1"/>
    <property type="molecule type" value="Genomic_DNA"/>
</dbReference>